<sequence>MNNNSVPSPEKPPPTMKLRWQGPKGKKPHTAGRARHLGPTSARPAADVEVLTGMTTDEVARSLQVSQAPEFLQESLEDLTQDNFGHEIPNFGSGSDKNSISSVLAAKTGFVVLSINCRLGILGFFNANFPDAPGNQRLLDQNLAVKWVHDSIEAFGGDPSMVTIFRDSAGGISIHSHILSPMSQGFIKRAVMMSGLIWAECHGEFETDGSSEDVGTQETK</sequence>
<name>A0AC60QBA7_IXOPE</name>
<gene>
    <name evidence="1" type="ORF">HPB47_021877</name>
</gene>
<reference evidence="1 2" key="1">
    <citation type="journal article" date="2020" name="Cell">
        <title>Large-Scale Comparative Analyses of Tick Genomes Elucidate Their Genetic Diversity and Vector Capacities.</title>
        <authorList>
            <consortium name="Tick Genome and Microbiome Consortium (TIGMIC)"/>
            <person name="Jia N."/>
            <person name="Wang J."/>
            <person name="Shi W."/>
            <person name="Du L."/>
            <person name="Sun Y."/>
            <person name="Zhan W."/>
            <person name="Jiang J.F."/>
            <person name="Wang Q."/>
            <person name="Zhang B."/>
            <person name="Ji P."/>
            <person name="Bell-Sakyi L."/>
            <person name="Cui X.M."/>
            <person name="Yuan T.T."/>
            <person name="Jiang B.G."/>
            <person name="Yang W.F."/>
            <person name="Lam T.T."/>
            <person name="Chang Q.C."/>
            <person name="Ding S.J."/>
            <person name="Wang X.J."/>
            <person name="Zhu J.G."/>
            <person name="Ruan X.D."/>
            <person name="Zhao L."/>
            <person name="Wei J.T."/>
            <person name="Ye R.Z."/>
            <person name="Que T.C."/>
            <person name="Du C.H."/>
            <person name="Zhou Y.H."/>
            <person name="Cheng J.X."/>
            <person name="Dai P.F."/>
            <person name="Guo W.B."/>
            <person name="Han X.H."/>
            <person name="Huang E.J."/>
            <person name="Li L.F."/>
            <person name="Wei W."/>
            <person name="Gao Y.C."/>
            <person name="Liu J.Z."/>
            <person name="Shao H.Z."/>
            <person name="Wang X."/>
            <person name="Wang C.C."/>
            <person name="Yang T.C."/>
            <person name="Huo Q.B."/>
            <person name="Li W."/>
            <person name="Chen H.Y."/>
            <person name="Chen S.E."/>
            <person name="Zhou L.G."/>
            <person name="Ni X.B."/>
            <person name="Tian J.H."/>
            <person name="Sheng Y."/>
            <person name="Liu T."/>
            <person name="Pan Y.S."/>
            <person name="Xia L.Y."/>
            <person name="Li J."/>
            <person name="Zhao F."/>
            <person name="Cao W.C."/>
        </authorList>
    </citation>
    <scope>NUCLEOTIDE SEQUENCE [LARGE SCALE GENOMIC DNA]</scope>
    <source>
        <strain evidence="1">Iper-2018</strain>
    </source>
</reference>
<evidence type="ECO:0000313" key="2">
    <source>
        <dbReference type="Proteomes" id="UP000805193"/>
    </source>
</evidence>
<proteinExistence type="predicted"/>
<protein>
    <submittedName>
        <fullName evidence="1">Uncharacterized protein</fullName>
    </submittedName>
</protein>
<comment type="caution">
    <text evidence="1">The sequence shown here is derived from an EMBL/GenBank/DDBJ whole genome shotgun (WGS) entry which is preliminary data.</text>
</comment>
<organism evidence="1 2">
    <name type="scientific">Ixodes persulcatus</name>
    <name type="common">Taiga tick</name>
    <dbReference type="NCBI Taxonomy" id="34615"/>
    <lineage>
        <taxon>Eukaryota</taxon>
        <taxon>Metazoa</taxon>
        <taxon>Ecdysozoa</taxon>
        <taxon>Arthropoda</taxon>
        <taxon>Chelicerata</taxon>
        <taxon>Arachnida</taxon>
        <taxon>Acari</taxon>
        <taxon>Parasitiformes</taxon>
        <taxon>Ixodida</taxon>
        <taxon>Ixodoidea</taxon>
        <taxon>Ixodidae</taxon>
        <taxon>Ixodinae</taxon>
        <taxon>Ixodes</taxon>
    </lineage>
</organism>
<accession>A0AC60QBA7</accession>
<dbReference type="EMBL" id="JABSTQ010009236">
    <property type="protein sequence ID" value="KAG0431319.1"/>
    <property type="molecule type" value="Genomic_DNA"/>
</dbReference>
<dbReference type="Proteomes" id="UP000805193">
    <property type="component" value="Unassembled WGS sequence"/>
</dbReference>
<keyword evidence="2" id="KW-1185">Reference proteome</keyword>
<evidence type="ECO:0000313" key="1">
    <source>
        <dbReference type="EMBL" id="KAG0431319.1"/>
    </source>
</evidence>